<evidence type="ECO:0000256" key="6">
    <source>
        <dbReference type="NCBIfam" id="TIGR01068"/>
    </source>
</evidence>
<dbReference type="SUPFAM" id="SSF52833">
    <property type="entry name" value="Thioredoxin-like"/>
    <property type="match status" value="1"/>
</dbReference>
<sequence length="161" mass="18428">MKNFVFAFLLFPLFVACNGQSKPEKENISDETQSVLSNEPENVPVHLNKVQFLDKVADYEKNPDTWVYRGDKPAIIDFYATWCGPCKAVAPILDDLAKEYKDQIYIYKIDTDQEQELAADFGIRSIPSLLFIPMNGQPQMIQGAIGKEEFKKIIDEFLLKE</sequence>
<dbReference type="GO" id="GO:0015035">
    <property type="term" value="F:protein-disulfide reductase activity"/>
    <property type="evidence" value="ECO:0007669"/>
    <property type="project" value="UniProtKB-UniRule"/>
</dbReference>
<comment type="similarity">
    <text evidence="1">Belongs to the thioredoxin family.</text>
</comment>
<dbReference type="PANTHER" id="PTHR45663:SF11">
    <property type="entry name" value="GEO12009P1"/>
    <property type="match status" value="1"/>
</dbReference>
<dbReference type="EMBL" id="DNWC01000083">
    <property type="protein sequence ID" value="HBJ08559.1"/>
    <property type="molecule type" value="Genomic_DNA"/>
</dbReference>
<dbReference type="InterPro" id="IPR036249">
    <property type="entry name" value="Thioredoxin-like_sf"/>
</dbReference>
<organism evidence="8 9">
    <name type="scientific">Coprobacter fastidiosus</name>
    <dbReference type="NCBI Taxonomy" id="1099853"/>
    <lineage>
        <taxon>Bacteria</taxon>
        <taxon>Pseudomonadati</taxon>
        <taxon>Bacteroidota</taxon>
        <taxon>Bacteroidia</taxon>
        <taxon>Bacteroidales</taxon>
        <taxon>Barnesiellaceae</taxon>
        <taxon>Coprobacter</taxon>
    </lineage>
</organism>
<dbReference type="Gene3D" id="3.40.30.10">
    <property type="entry name" value="Glutaredoxin"/>
    <property type="match status" value="1"/>
</dbReference>
<evidence type="ECO:0000313" key="8">
    <source>
        <dbReference type="EMBL" id="HBJ08559.1"/>
    </source>
</evidence>
<keyword evidence="3" id="KW-0249">Electron transport</keyword>
<dbReference type="PRINTS" id="PR00421">
    <property type="entry name" value="THIOREDOXIN"/>
</dbReference>
<name>A0A316RF65_9BACT</name>
<dbReference type="InterPro" id="IPR005746">
    <property type="entry name" value="Thioredoxin"/>
</dbReference>
<dbReference type="PANTHER" id="PTHR45663">
    <property type="entry name" value="GEO12009P1"/>
    <property type="match status" value="1"/>
</dbReference>
<keyword evidence="5" id="KW-0676">Redox-active center</keyword>
<dbReference type="AlphaFoldDB" id="A0A316RF65"/>
<dbReference type="CDD" id="cd02947">
    <property type="entry name" value="TRX_family"/>
    <property type="match status" value="1"/>
</dbReference>
<evidence type="ECO:0000259" key="7">
    <source>
        <dbReference type="PROSITE" id="PS51352"/>
    </source>
</evidence>
<dbReference type="Proteomes" id="UP000262954">
    <property type="component" value="Unassembled WGS sequence"/>
</dbReference>
<dbReference type="InterPro" id="IPR017937">
    <property type="entry name" value="Thioredoxin_CS"/>
</dbReference>
<gene>
    <name evidence="8" type="primary">trxA</name>
    <name evidence="8" type="ORF">DDY73_06090</name>
</gene>
<dbReference type="GO" id="GO:0045454">
    <property type="term" value="P:cell redox homeostasis"/>
    <property type="evidence" value="ECO:0007669"/>
    <property type="project" value="TreeGrafter"/>
</dbReference>
<evidence type="ECO:0000313" key="9">
    <source>
        <dbReference type="Proteomes" id="UP000262954"/>
    </source>
</evidence>
<dbReference type="Pfam" id="PF00085">
    <property type="entry name" value="Thioredoxin"/>
    <property type="match status" value="1"/>
</dbReference>
<evidence type="ECO:0000256" key="5">
    <source>
        <dbReference type="ARBA" id="ARBA00023284"/>
    </source>
</evidence>
<evidence type="ECO:0000256" key="2">
    <source>
        <dbReference type="ARBA" id="ARBA00022448"/>
    </source>
</evidence>
<evidence type="ECO:0000256" key="3">
    <source>
        <dbReference type="ARBA" id="ARBA00022982"/>
    </source>
</evidence>
<dbReference type="RefSeq" id="WP_022390268.1">
    <property type="nucleotide sequence ID" value="NZ_CAJKYL010000008.1"/>
</dbReference>
<protein>
    <recommendedName>
        <fullName evidence="6">Thioredoxin</fullName>
    </recommendedName>
</protein>
<evidence type="ECO:0000256" key="4">
    <source>
        <dbReference type="ARBA" id="ARBA00023157"/>
    </source>
</evidence>
<dbReference type="FunFam" id="3.40.30.10:FF:000229">
    <property type="entry name" value="Thioredoxin (TRX)"/>
    <property type="match status" value="1"/>
</dbReference>
<dbReference type="NCBIfam" id="TIGR01068">
    <property type="entry name" value="thioredoxin"/>
    <property type="match status" value="1"/>
</dbReference>
<evidence type="ECO:0000256" key="1">
    <source>
        <dbReference type="ARBA" id="ARBA00008987"/>
    </source>
</evidence>
<comment type="caution">
    <text evidence="8">The sequence shown here is derived from an EMBL/GenBank/DDBJ whole genome shotgun (WGS) entry which is preliminary data.</text>
</comment>
<dbReference type="GO" id="GO:0005829">
    <property type="term" value="C:cytosol"/>
    <property type="evidence" value="ECO:0007669"/>
    <property type="project" value="TreeGrafter"/>
</dbReference>
<reference evidence="8 9" key="1">
    <citation type="journal article" date="2018" name="Nat. Biotechnol.">
        <title>A standardized bacterial taxonomy based on genome phylogeny substantially revises the tree of life.</title>
        <authorList>
            <person name="Parks D.H."/>
            <person name="Chuvochina M."/>
            <person name="Waite D.W."/>
            <person name="Rinke C."/>
            <person name="Skarshewski A."/>
            <person name="Chaumeil P.A."/>
            <person name="Hugenholtz P."/>
        </authorList>
    </citation>
    <scope>NUCLEOTIDE SEQUENCE [LARGE SCALE GENOMIC DNA]</scope>
    <source>
        <strain evidence="8">UBA11482</strain>
    </source>
</reference>
<keyword evidence="2" id="KW-0813">Transport</keyword>
<proteinExistence type="inferred from homology"/>
<dbReference type="PROSITE" id="PS00194">
    <property type="entry name" value="THIOREDOXIN_1"/>
    <property type="match status" value="1"/>
</dbReference>
<accession>A0A316RF65</accession>
<feature type="domain" description="Thioredoxin" evidence="7">
    <location>
        <begin position="16"/>
        <end position="159"/>
    </location>
</feature>
<dbReference type="PROSITE" id="PS51257">
    <property type="entry name" value="PROKAR_LIPOPROTEIN"/>
    <property type="match status" value="1"/>
</dbReference>
<keyword evidence="4" id="KW-1015">Disulfide bond</keyword>
<dbReference type="PROSITE" id="PS51352">
    <property type="entry name" value="THIOREDOXIN_2"/>
    <property type="match status" value="1"/>
</dbReference>
<dbReference type="InterPro" id="IPR013766">
    <property type="entry name" value="Thioredoxin_domain"/>
</dbReference>